<accession>A0A6A6HSD2</accession>
<dbReference type="GeneID" id="54573759"/>
<dbReference type="Proteomes" id="UP000800094">
    <property type="component" value="Unassembled WGS sequence"/>
</dbReference>
<dbReference type="AlphaFoldDB" id="A0A6A6HSD2"/>
<protein>
    <submittedName>
        <fullName evidence="1">Uncharacterized protein</fullName>
    </submittedName>
</protein>
<reference evidence="1" key="1">
    <citation type="journal article" date="2020" name="Stud. Mycol.">
        <title>101 Dothideomycetes genomes: a test case for predicting lifestyles and emergence of pathogens.</title>
        <authorList>
            <person name="Haridas S."/>
            <person name="Albert R."/>
            <person name="Binder M."/>
            <person name="Bloem J."/>
            <person name="Labutti K."/>
            <person name="Salamov A."/>
            <person name="Andreopoulos B."/>
            <person name="Baker S."/>
            <person name="Barry K."/>
            <person name="Bills G."/>
            <person name="Bluhm B."/>
            <person name="Cannon C."/>
            <person name="Castanera R."/>
            <person name="Culley D."/>
            <person name="Daum C."/>
            <person name="Ezra D."/>
            <person name="Gonzalez J."/>
            <person name="Henrissat B."/>
            <person name="Kuo A."/>
            <person name="Liang C."/>
            <person name="Lipzen A."/>
            <person name="Lutzoni F."/>
            <person name="Magnuson J."/>
            <person name="Mondo S."/>
            <person name="Nolan M."/>
            <person name="Ohm R."/>
            <person name="Pangilinan J."/>
            <person name="Park H.-J."/>
            <person name="Ramirez L."/>
            <person name="Alfaro M."/>
            <person name="Sun H."/>
            <person name="Tritt A."/>
            <person name="Yoshinaga Y."/>
            <person name="Zwiers L.-H."/>
            <person name="Turgeon B."/>
            <person name="Goodwin S."/>
            <person name="Spatafora J."/>
            <person name="Crous P."/>
            <person name="Grigoriev I."/>
        </authorList>
    </citation>
    <scope>NUCLEOTIDE SEQUENCE</scope>
    <source>
        <strain evidence="1">CBS 122368</strain>
    </source>
</reference>
<sequence>MRRGKLLWRHGLFRFAMRPLRRTLVISPGSAFFRGRECRADFGFACACIRLASARACAAWAWRKDSVSVTNCAWPRTVVVRMGVMTLKGIFDSTNARTKSSFLSSMRCSSSAVCCWSRRATSASTSFTPRAPASRYAATMSSSRSSRAINGTDLRLYRLSHWSTYVSASGQVCAKLVTGCVPADVFRFSLGSSAAGDDRGEKDGLGGKRSRELVPSMIGEVLRAV</sequence>
<dbReference type="EMBL" id="ML987214">
    <property type="protein sequence ID" value="KAF2240907.1"/>
    <property type="molecule type" value="Genomic_DNA"/>
</dbReference>
<feature type="non-terminal residue" evidence="1">
    <location>
        <position position="225"/>
    </location>
</feature>
<evidence type="ECO:0000313" key="2">
    <source>
        <dbReference type="Proteomes" id="UP000800094"/>
    </source>
</evidence>
<evidence type="ECO:0000313" key="1">
    <source>
        <dbReference type="EMBL" id="KAF2240907.1"/>
    </source>
</evidence>
<proteinExistence type="predicted"/>
<dbReference type="RefSeq" id="XP_033675911.1">
    <property type="nucleotide sequence ID" value="XM_033820429.1"/>
</dbReference>
<name>A0A6A6HSD2_9PLEO</name>
<organism evidence="1 2">
    <name type="scientific">Trematosphaeria pertusa</name>
    <dbReference type="NCBI Taxonomy" id="390896"/>
    <lineage>
        <taxon>Eukaryota</taxon>
        <taxon>Fungi</taxon>
        <taxon>Dikarya</taxon>
        <taxon>Ascomycota</taxon>
        <taxon>Pezizomycotina</taxon>
        <taxon>Dothideomycetes</taxon>
        <taxon>Pleosporomycetidae</taxon>
        <taxon>Pleosporales</taxon>
        <taxon>Massarineae</taxon>
        <taxon>Trematosphaeriaceae</taxon>
        <taxon>Trematosphaeria</taxon>
    </lineage>
</organism>
<keyword evidence="2" id="KW-1185">Reference proteome</keyword>
<gene>
    <name evidence="1" type="ORF">BU26DRAFT_184390</name>
</gene>